<organism evidence="3 4">
    <name type="scientific">Nitrospira moscoviensis</name>
    <dbReference type="NCBI Taxonomy" id="42253"/>
    <lineage>
        <taxon>Bacteria</taxon>
        <taxon>Pseudomonadati</taxon>
        <taxon>Nitrospirota</taxon>
        <taxon>Nitrospiria</taxon>
        <taxon>Nitrospirales</taxon>
        <taxon>Nitrospiraceae</taxon>
        <taxon>Nitrospira</taxon>
    </lineage>
</organism>
<dbReference type="Gene3D" id="2.40.50.180">
    <property type="entry name" value="CheA-289, Domain 4"/>
    <property type="match status" value="1"/>
</dbReference>
<gene>
    <name evidence="3" type="ORF">NITMOv2_1845</name>
</gene>
<sequence>MMASTVEQRQSGAPPASEHSPSAVPSRICLLTLGGELFAIDLRHIREVFELESVTPVPGMPASLVGVANLRGTVVPLADLRPQLGLPAADVPKYAVVVRYGARQVGILVDEVPEIRTIHADDLLAASARGVTESRPFLSGLLKIEDRMSGMVEVSRLLASVEGAIH</sequence>
<evidence type="ECO:0000313" key="4">
    <source>
        <dbReference type="Proteomes" id="UP000069205"/>
    </source>
</evidence>
<feature type="domain" description="CheW-like" evidence="2">
    <location>
        <begin position="25"/>
        <end position="163"/>
    </location>
</feature>
<dbReference type="GO" id="GO:0006935">
    <property type="term" value="P:chemotaxis"/>
    <property type="evidence" value="ECO:0007669"/>
    <property type="project" value="InterPro"/>
</dbReference>
<feature type="region of interest" description="Disordered" evidence="1">
    <location>
        <begin position="1"/>
        <end position="22"/>
    </location>
</feature>
<proteinExistence type="predicted"/>
<name>A0A0K2GBD8_NITMO</name>
<dbReference type="Gene3D" id="2.30.30.40">
    <property type="entry name" value="SH3 Domains"/>
    <property type="match status" value="1"/>
</dbReference>
<dbReference type="AlphaFoldDB" id="A0A0K2GBD8"/>
<evidence type="ECO:0000256" key="1">
    <source>
        <dbReference type="SAM" id="MobiDB-lite"/>
    </source>
</evidence>
<dbReference type="EMBL" id="CP011801">
    <property type="protein sequence ID" value="ALA58265.1"/>
    <property type="molecule type" value="Genomic_DNA"/>
</dbReference>
<dbReference type="PATRIC" id="fig|42253.5.peg.1815"/>
<evidence type="ECO:0000259" key="2">
    <source>
        <dbReference type="PROSITE" id="PS50851"/>
    </source>
</evidence>
<protein>
    <submittedName>
        <fullName evidence="3">Putative Chemotaxis protein CheW</fullName>
    </submittedName>
</protein>
<dbReference type="GO" id="GO:0007165">
    <property type="term" value="P:signal transduction"/>
    <property type="evidence" value="ECO:0007669"/>
    <property type="project" value="InterPro"/>
</dbReference>
<dbReference type="OrthoDB" id="3291462at2"/>
<dbReference type="PANTHER" id="PTHR22617:SF23">
    <property type="entry name" value="CHEMOTAXIS PROTEIN CHEW"/>
    <property type="match status" value="1"/>
</dbReference>
<dbReference type="SUPFAM" id="SSF50341">
    <property type="entry name" value="CheW-like"/>
    <property type="match status" value="1"/>
</dbReference>
<reference evidence="3 4" key="1">
    <citation type="journal article" date="2015" name="Proc. Natl. Acad. Sci. U.S.A.">
        <title>Expanded metabolic versatility of ubiquitous nitrite-oxidizing bacteria from the genus Nitrospira.</title>
        <authorList>
            <person name="Koch H."/>
            <person name="Lucker S."/>
            <person name="Albertsen M."/>
            <person name="Kitzinger K."/>
            <person name="Herbold C."/>
            <person name="Spieck E."/>
            <person name="Nielsen P.H."/>
            <person name="Wagner M."/>
            <person name="Daims H."/>
        </authorList>
    </citation>
    <scope>NUCLEOTIDE SEQUENCE [LARGE SCALE GENOMIC DNA]</scope>
    <source>
        <strain evidence="3 4">NSP M-1</strain>
    </source>
</reference>
<accession>A0A0K2GBD8</accession>
<dbReference type="Pfam" id="PF01584">
    <property type="entry name" value="CheW"/>
    <property type="match status" value="1"/>
</dbReference>
<dbReference type="RefSeq" id="WP_053379457.1">
    <property type="nucleotide sequence ID" value="NZ_CP011801.1"/>
</dbReference>
<keyword evidence="4" id="KW-1185">Reference proteome</keyword>
<dbReference type="PANTHER" id="PTHR22617">
    <property type="entry name" value="CHEMOTAXIS SENSOR HISTIDINE KINASE-RELATED"/>
    <property type="match status" value="1"/>
</dbReference>
<dbReference type="GO" id="GO:0005829">
    <property type="term" value="C:cytosol"/>
    <property type="evidence" value="ECO:0007669"/>
    <property type="project" value="TreeGrafter"/>
</dbReference>
<dbReference type="InterPro" id="IPR036061">
    <property type="entry name" value="CheW-like_dom_sf"/>
</dbReference>
<dbReference type="PROSITE" id="PS50851">
    <property type="entry name" value="CHEW"/>
    <property type="match status" value="1"/>
</dbReference>
<dbReference type="KEGG" id="nmv:NITMOv2_1845"/>
<evidence type="ECO:0000313" key="3">
    <source>
        <dbReference type="EMBL" id="ALA58265.1"/>
    </source>
</evidence>
<dbReference type="STRING" id="42253.NITMOv2_1845"/>
<dbReference type="Proteomes" id="UP000069205">
    <property type="component" value="Chromosome"/>
</dbReference>
<feature type="compositionally biased region" description="Polar residues" evidence="1">
    <location>
        <begin position="1"/>
        <end position="11"/>
    </location>
</feature>
<dbReference type="InterPro" id="IPR039315">
    <property type="entry name" value="CheW"/>
</dbReference>
<dbReference type="InterPro" id="IPR002545">
    <property type="entry name" value="CheW-lke_dom"/>
</dbReference>
<dbReference type="SMART" id="SM00260">
    <property type="entry name" value="CheW"/>
    <property type="match status" value="1"/>
</dbReference>